<reference evidence="1 2" key="1">
    <citation type="journal article" date="2006" name="Science">
        <title>The genome of black cottonwood, Populus trichocarpa (Torr. &amp; Gray).</title>
        <authorList>
            <person name="Tuskan G.A."/>
            <person name="Difazio S."/>
            <person name="Jansson S."/>
            <person name="Bohlmann J."/>
            <person name="Grigoriev I."/>
            <person name="Hellsten U."/>
            <person name="Putnam N."/>
            <person name="Ralph S."/>
            <person name="Rombauts S."/>
            <person name="Salamov A."/>
            <person name="Schein J."/>
            <person name="Sterck L."/>
            <person name="Aerts A."/>
            <person name="Bhalerao R.R."/>
            <person name="Bhalerao R.P."/>
            <person name="Blaudez D."/>
            <person name="Boerjan W."/>
            <person name="Brun A."/>
            <person name="Brunner A."/>
            <person name="Busov V."/>
            <person name="Campbell M."/>
            <person name="Carlson J."/>
            <person name="Chalot M."/>
            <person name="Chapman J."/>
            <person name="Chen G.L."/>
            <person name="Cooper D."/>
            <person name="Coutinho P.M."/>
            <person name="Couturier J."/>
            <person name="Covert S."/>
            <person name="Cronk Q."/>
            <person name="Cunningham R."/>
            <person name="Davis J."/>
            <person name="Degroeve S."/>
            <person name="Dejardin A."/>
            <person name="Depamphilis C."/>
            <person name="Detter J."/>
            <person name="Dirks B."/>
            <person name="Dubchak I."/>
            <person name="Duplessis S."/>
            <person name="Ehlting J."/>
            <person name="Ellis B."/>
            <person name="Gendler K."/>
            <person name="Goodstein D."/>
            <person name="Gribskov M."/>
            <person name="Grimwood J."/>
            <person name="Groover A."/>
            <person name="Gunter L."/>
            <person name="Hamberger B."/>
            <person name="Heinze B."/>
            <person name="Helariutta Y."/>
            <person name="Henrissat B."/>
            <person name="Holligan D."/>
            <person name="Holt R."/>
            <person name="Huang W."/>
            <person name="Islam-Faridi N."/>
            <person name="Jones S."/>
            <person name="Jones-Rhoades M."/>
            <person name="Jorgensen R."/>
            <person name="Joshi C."/>
            <person name="Kangasjarvi J."/>
            <person name="Karlsson J."/>
            <person name="Kelleher C."/>
            <person name="Kirkpatrick R."/>
            <person name="Kirst M."/>
            <person name="Kohler A."/>
            <person name="Kalluri U."/>
            <person name="Larimer F."/>
            <person name="Leebens-Mack J."/>
            <person name="Leple J.C."/>
            <person name="Locascio P."/>
            <person name="Lou Y."/>
            <person name="Lucas S."/>
            <person name="Martin F."/>
            <person name="Montanini B."/>
            <person name="Napoli C."/>
            <person name="Nelson D.R."/>
            <person name="Nelson C."/>
            <person name="Nieminen K."/>
            <person name="Nilsson O."/>
            <person name="Pereda V."/>
            <person name="Peter G."/>
            <person name="Philippe R."/>
            <person name="Pilate G."/>
            <person name="Poliakov A."/>
            <person name="Razumovskaya J."/>
            <person name="Richardson P."/>
            <person name="Rinaldi C."/>
            <person name="Ritland K."/>
            <person name="Rouze P."/>
            <person name="Ryaboy D."/>
            <person name="Schmutz J."/>
            <person name="Schrader J."/>
            <person name="Segerman B."/>
            <person name="Shin H."/>
            <person name="Siddiqui A."/>
            <person name="Sterky F."/>
            <person name="Terry A."/>
            <person name="Tsai C.J."/>
            <person name="Uberbacher E."/>
            <person name="Unneberg P."/>
            <person name="Vahala J."/>
            <person name="Wall K."/>
            <person name="Wessler S."/>
            <person name="Yang G."/>
            <person name="Yin T."/>
            <person name="Douglas C."/>
            <person name="Marra M."/>
            <person name="Sandberg G."/>
            <person name="Van de Peer Y."/>
            <person name="Rokhsar D."/>
        </authorList>
    </citation>
    <scope>NUCLEOTIDE SEQUENCE [LARGE SCALE GENOMIC DNA]</scope>
    <source>
        <strain evidence="2">cv. Nisqually</strain>
    </source>
</reference>
<keyword evidence="2" id="KW-1185">Reference proteome</keyword>
<sequence length="70" mass="8479">MAIRIMKRKDAHISIHYTRRFSSKKQRERQTQESSKSSKTRKGRETDELLINYTMRVHNKTWAAFEFEFG</sequence>
<organism evidence="1 2">
    <name type="scientific">Populus trichocarpa</name>
    <name type="common">Western balsam poplar</name>
    <name type="synonym">Populus balsamifera subsp. trichocarpa</name>
    <dbReference type="NCBI Taxonomy" id="3694"/>
    <lineage>
        <taxon>Eukaryota</taxon>
        <taxon>Viridiplantae</taxon>
        <taxon>Streptophyta</taxon>
        <taxon>Embryophyta</taxon>
        <taxon>Tracheophyta</taxon>
        <taxon>Spermatophyta</taxon>
        <taxon>Magnoliopsida</taxon>
        <taxon>eudicotyledons</taxon>
        <taxon>Gunneridae</taxon>
        <taxon>Pentapetalae</taxon>
        <taxon>rosids</taxon>
        <taxon>fabids</taxon>
        <taxon>Malpighiales</taxon>
        <taxon>Salicaceae</taxon>
        <taxon>Saliceae</taxon>
        <taxon>Populus</taxon>
    </lineage>
</organism>
<evidence type="ECO:0000313" key="1">
    <source>
        <dbReference type="EMBL" id="KAI9387690.1"/>
    </source>
</evidence>
<dbReference type="Proteomes" id="UP000006729">
    <property type="component" value="Chromosome 10"/>
</dbReference>
<dbReference type="EMBL" id="CM009299">
    <property type="protein sequence ID" value="KAI9387690.1"/>
    <property type="molecule type" value="Genomic_DNA"/>
</dbReference>
<evidence type="ECO:0000313" key="2">
    <source>
        <dbReference type="Proteomes" id="UP000006729"/>
    </source>
</evidence>
<protein>
    <submittedName>
        <fullName evidence="1">Uncharacterized protein</fullName>
    </submittedName>
</protein>
<accession>A0ACC0SEQ6</accession>
<comment type="caution">
    <text evidence="1">The sequence shown here is derived from an EMBL/GenBank/DDBJ whole genome shotgun (WGS) entry which is preliminary data.</text>
</comment>
<gene>
    <name evidence="1" type="ORF">POPTR_010G212850v4</name>
</gene>
<proteinExistence type="predicted"/>
<name>A0ACC0SEQ6_POPTR</name>